<comment type="caution">
    <text evidence="1">The sequence shown here is derived from an EMBL/GenBank/DDBJ whole genome shotgun (WGS) entry which is preliminary data.</text>
</comment>
<proteinExistence type="predicted"/>
<dbReference type="AlphaFoldDB" id="A0A9Q7SAB1"/>
<dbReference type="EMBL" id="FSFA01000001">
    <property type="protein sequence ID" value="SHW83476.1"/>
    <property type="molecule type" value="Genomic_DNA"/>
</dbReference>
<gene>
    <name evidence="1" type="ORF">SAMEA2275694_00360</name>
</gene>
<evidence type="ECO:0000313" key="2">
    <source>
        <dbReference type="Proteomes" id="UP000185183"/>
    </source>
</evidence>
<protein>
    <submittedName>
        <fullName evidence="1">Uncharacterized protein</fullName>
    </submittedName>
</protein>
<reference evidence="1 2" key="1">
    <citation type="submission" date="2016-11" db="EMBL/GenBank/DDBJ databases">
        <authorList>
            <consortium name="Pathogen Informatics"/>
        </authorList>
    </citation>
    <scope>NUCLEOTIDE SEQUENCE [LARGE SCALE GENOMIC DNA]</scope>
    <source>
        <strain evidence="1 2">968</strain>
    </source>
</reference>
<dbReference type="RefSeq" id="WP_074337672.1">
    <property type="nucleotide sequence ID" value="NZ_FSCP01000001.1"/>
</dbReference>
<name>A0A9Q7SAB1_9MYCO</name>
<evidence type="ECO:0000313" key="1">
    <source>
        <dbReference type="EMBL" id="SHW83476.1"/>
    </source>
</evidence>
<sequence length="225" mass="25737">MADAWSMADFNNKISDYSYVASRCRHLSDLLSQARFGRLDPDWRSNLRSFSAQHAAPGLHTDAESTAIAELQMLQPMPWEPNQGTWRQSLDSWYGVARKTLTLDYVNMGQIMLNSLRTSDLAGVFAFGGVLAEKILETVVPQDNQADQTRFSREWTFIGERTSLTGSYLAGLAAGGMDVDWQGWYREQLAKWPQDHPMLRRLESEIDTRTYERLPKYWMNEPTSS</sequence>
<dbReference type="Proteomes" id="UP000185183">
    <property type="component" value="Unassembled WGS sequence"/>
</dbReference>
<accession>A0A9Q7SAB1</accession>
<organism evidence="1 2">
    <name type="scientific">Mycobacteroides abscessus subsp. bolletii</name>
    <dbReference type="NCBI Taxonomy" id="319705"/>
    <lineage>
        <taxon>Bacteria</taxon>
        <taxon>Bacillati</taxon>
        <taxon>Actinomycetota</taxon>
        <taxon>Actinomycetes</taxon>
        <taxon>Mycobacteriales</taxon>
        <taxon>Mycobacteriaceae</taxon>
        <taxon>Mycobacteroides</taxon>
        <taxon>Mycobacteroides abscessus</taxon>
    </lineage>
</organism>